<evidence type="ECO:0000256" key="3">
    <source>
        <dbReference type="ARBA" id="ARBA00022722"/>
    </source>
</evidence>
<dbReference type="AlphaFoldDB" id="A0AAD8U3R1"/>
<reference evidence="8" key="1">
    <citation type="submission" date="2023-07" db="EMBL/GenBank/DDBJ databases">
        <title>A chromosome-level genome assembly of Lolium multiflorum.</title>
        <authorList>
            <person name="Chen Y."/>
            <person name="Copetti D."/>
            <person name="Kolliker R."/>
            <person name="Studer B."/>
        </authorList>
    </citation>
    <scope>NUCLEOTIDE SEQUENCE</scope>
    <source>
        <strain evidence="8">02402/16</strain>
        <tissue evidence="8">Leaf</tissue>
    </source>
</reference>
<evidence type="ECO:0000313" key="9">
    <source>
        <dbReference type="Proteomes" id="UP001231189"/>
    </source>
</evidence>
<dbReference type="InterPro" id="IPR041373">
    <property type="entry name" value="RT_RNaseH"/>
</dbReference>
<keyword evidence="2" id="KW-0548">Nucleotidyltransferase</keyword>
<dbReference type="GO" id="GO:0004519">
    <property type="term" value="F:endonuclease activity"/>
    <property type="evidence" value="ECO:0007669"/>
    <property type="project" value="UniProtKB-KW"/>
</dbReference>
<feature type="domain" description="Reverse transcriptase RNase H-like" evidence="7">
    <location>
        <begin position="3"/>
        <end position="104"/>
    </location>
</feature>
<accession>A0AAD8U3R1</accession>
<keyword evidence="3" id="KW-0540">Nuclease</keyword>
<dbReference type="PANTHER" id="PTHR48475">
    <property type="entry name" value="RIBONUCLEASE H"/>
    <property type="match status" value="1"/>
</dbReference>
<sequence length="269" mass="31071">MLLYLAATNKVISLVIVVERKEEGHEYDVQRPVYYISEVLTESKQRYPHFQKLAYGVFLGSRKLRHYFQEHPVTVVSKAPLSTILNNADATGRTAKWGIELSAFDIAYKPRTAVKSQVLADFVADWTEAPDASLEPEPETWVMHFDGSKQHQGSGAGVTLKSPTGEELQYVLQIHFEATNNMAEYEALLHGDLVLRLRQVKDHKLQSPWEGPFVVSKVLHNGSYYLIDFRELKDRPANWHRKRKREDPDDIYDETDRPWNIAQLRPFYT</sequence>
<keyword evidence="9" id="KW-1185">Reference proteome</keyword>
<evidence type="ECO:0000256" key="6">
    <source>
        <dbReference type="ARBA" id="ARBA00022918"/>
    </source>
</evidence>
<proteinExistence type="predicted"/>
<gene>
    <name evidence="8" type="ORF">QYE76_014010</name>
</gene>
<name>A0AAD8U3R1_LOLMU</name>
<dbReference type="GO" id="GO:0003676">
    <property type="term" value="F:nucleic acid binding"/>
    <property type="evidence" value="ECO:0007669"/>
    <property type="project" value="InterPro"/>
</dbReference>
<evidence type="ECO:0000256" key="5">
    <source>
        <dbReference type="ARBA" id="ARBA00022801"/>
    </source>
</evidence>
<dbReference type="Proteomes" id="UP001231189">
    <property type="component" value="Unassembled WGS sequence"/>
</dbReference>
<protein>
    <recommendedName>
        <fullName evidence="7">Reverse transcriptase RNase H-like domain-containing protein</fullName>
    </recommendedName>
</protein>
<keyword evidence="4" id="KW-0255">Endonuclease</keyword>
<organism evidence="8 9">
    <name type="scientific">Lolium multiflorum</name>
    <name type="common">Italian ryegrass</name>
    <name type="synonym">Lolium perenne subsp. multiflorum</name>
    <dbReference type="NCBI Taxonomy" id="4521"/>
    <lineage>
        <taxon>Eukaryota</taxon>
        <taxon>Viridiplantae</taxon>
        <taxon>Streptophyta</taxon>
        <taxon>Embryophyta</taxon>
        <taxon>Tracheophyta</taxon>
        <taxon>Spermatophyta</taxon>
        <taxon>Magnoliopsida</taxon>
        <taxon>Liliopsida</taxon>
        <taxon>Poales</taxon>
        <taxon>Poaceae</taxon>
        <taxon>BOP clade</taxon>
        <taxon>Pooideae</taxon>
        <taxon>Poodae</taxon>
        <taxon>Poeae</taxon>
        <taxon>Poeae Chloroplast Group 2 (Poeae type)</taxon>
        <taxon>Loliodinae</taxon>
        <taxon>Loliinae</taxon>
        <taxon>Lolium</taxon>
    </lineage>
</organism>
<dbReference type="PANTHER" id="PTHR48475:SF2">
    <property type="entry name" value="RIBONUCLEASE H"/>
    <property type="match status" value="1"/>
</dbReference>
<keyword evidence="5" id="KW-0378">Hydrolase</keyword>
<comment type="caution">
    <text evidence="8">The sequence shown here is derived from an EMBL/GenBank/DDBJ whole genome shotgun (WGS) entry which is preliminary data.</text>
</comment>
<evidence type="ECO:0000256" key="4">
    <source>
        <dbReference type="ARBA" id="ARBA00022759"/>
    </source>
</evidence>
<keyword evidence="1" id="KW-0808">Transferase</keyword>
<evidence type="ECO:0000313" key="8">
    <source>
        <dbReference type="EMBL" id="KAK1697313.1"/>
    </source>
</evidence>
<dbReference type="Pfam" id="PF17917">
    <property type="entry name" value="RT_RNaseH"/>
    <property type="match status" value="1"/>
</dbReference>
<dbReference type="GO" id="GO:0003964">
    <property type="term" value="F:RNA-directed DNA polymerase activity"/>
    <property type="evidence" value="ECO:0007669"/>
    <property type="project" value="UniProtKB-KW"/>
</dbReference>
<dbReference type="InterPro" id="IPR036397">
    <property type="entry name" value="RNaseH_sf"/>
</dbReference>
<dbReference type="InterPro" id="IPR043502">
    <property type="entry name" value="DNA/RNA_pol_sf"/>
</dbReference>
<dbReference type="SUPFAM" id="SSF56672">
    <property type="entry name" value="DNA/RNA polymerases"/>
    <property type="match status" value="1"/>
</dbReference>
<dbReference type="SUPFAM" id="SSF53098">
    <property type="entry name" value="Ribonuclease H-like"/>
    <property type="match status" value="1"/>
</dbReference>
<evidence type="ECO:0000259" key="7">
    <source>
        <dbReference type="Pfam" id="PF17917"/>
    </source>
</evidence>
<evidence type="ECO:0000256" key="2">
    <source>
        <dbReference type="ARBA" id="ARBA00022695"/>
    </source>
</evidence>
<dbReference type="EMBL" id="JAUUTY010000001">
    <property type="protein sequence ID" value="KAK1697313.1"/>
    <property type="molecule type" value="Genomic_DNA"/>
</dbReference>
<dbReference type="GO" id="GO:0016787">
    <property type="term" value="F:hydrolase activity"/>
    <property type="evidence" value="ECO:0007669"/>
    <property type="project" value="UniProtKB-KW"/>
</dbReference>
<dbReference type="InterPro" id="IPR012337">
    <property type="entry name" value="RNaseH-like_sf"/>
</dbReference>
<evidence type="ECO:0000256" key="1">
    <source>
        <dbReference type="ARBA" id="ARBA00022679"/>
    </source>
</evidence>
<keyword evidence="6" id="KW-0695">RNA-directed DNA polymerase</keyword>
<dbReference type="Gene3D" id="3.30.420.10">
    <property type="entry name" value="Ribonuclease H-like superfamily/Ribonuclease H"/>
    <property type="match status" value="1"/>
</dbReference>